<feature type="compositionally biased region" description="Polar residues" evidence="3">
    <location>
        <begin position="165"/>
        <end position="175"/>
    </location>
</feature>
<gene>
    <name evidence="4" type="ORF">CCAX7_17170</name>
</gene>
<proteinExistence type="inferred from homology"/>
<accession>A0A402D461</accession>
<dbReference type="CDD" id="cd06464">
    <property type="entry name" value="ACD_sHsps-like"/>
    <property type="match status" value="1"/>
</dbReference>
<dbReference type="RefSeq" id="WP_119324230.1">
    <property type="nucleotide sequence ID" value="NZ_AP025739.1"/>
</dbReference>
<evidence type="ECO:0000313" key="4">
    <source>
        <dbReference type="EMBL" id="BDI29666.1"/>
    </source>
</evidence>
<dbReference type="FunCoup" id="A0A402D461">
    <property type="interactions" value="18"/>
</dbReference>
<dbReference type="PANTHER" id="PTHR11527">
    <property type="entry name" value="HEAT-SHOCK PROTEIN 20 FAMILY MEMBER"/>
    <property type="match status" value="1"/>
</dbReference>
<dbReference type="AlphaFoldDB" id="A0A402D461"/>
<evidence type="ECO:0000256" key="3">
    <source>
        <dbReference type="SAM" id="MobiDB-lite"/>
    </source>
</evidence>
<name>A0A402D461_9BACT</name>
<dbReference type="SUPFAM" id="SSF49764">
    <property type="entry name" value="HSP20-like chaperones"/>
    <property type="match status" value="1"/>
</dbReference>
<dbReference type="Pfam" id="PF00011">
    <property type="entry name" value="HSP20"/>
    <property type="match status" value="1"/>
</dbReference>
<dbReference type="OrthoDB" id="162940at2"/>
<dbReference type="PROSITE" id="PS01031">
    <property type="entry name" value="SHSP"/>
    <property type="match status" value="1"/>
</dbReference>
<comment type="similarity">
    <text evidence="1 2">Belongs to the small heat shock protein (HSP20) family.</text>
</comment>
<reference evidence="4 5" key="1">
    <citation type="journal article" date="2019" name="Int. J. Syst. Evol. Microbiol.">
        <title>Capsulimonas corticalis gen. nov., sp. nov., an aerobic capsulated bacterium, of a novel bacterial order, Capsulimonadales ord. nov., of the class Armatimonadia of the phylum Armatimonadetes.</title>
        <authorList>
            <person name="Li J."/>
            <person name="Kudo C."/>
            <person name="Tonouchi A."/>
        </authorList>
    </citation>
    <scope>NUCLEOTIDE SEQUENCE [LARGE SCALE GENOMIC DNA]</scope>
    <source>
        <strain evidence="4 5">AX-7</strain>
    </source>
</reference>
<evidence type="ECO:0000256" key="1">
    <source>
        <dbReference type="PROSITE-ProRule" id="PRU00285"/>
    </source>
</evidence>
<dbReference type="Gene3D" id="2.60.40.790">
    <property type="match status" value="1"/>
</dbReference>
<protein>
    <submittedName>
        <fullName evidence="4">Heat-shock protein Hsp20</fullName>
    </submittedName>
</protein>
<dbReference type="Proteomes" id="UP000287394">
    <property type="component" value="Chromosome"/>
</dbReference>
<evidence type="ECO:0000313" key="5">
    <source>
        <dbReference type="Proteomes" id="UP000287394"/>
    </source>
</evidence>
<evidence type="ECO:0000256" key="2">
    <source>
        <dbReference type="RuleBase" id="RU003616"/>
    </source>
</evidence>
<dbReference type="InterPro" id="IPR002068">
    <property type="entry name" value="A-crystallin/Hsp20_dom"/>
</dbReference>
<dbReference type="EMBL" id="AP025739">
    <property type="protein sequence ID" value="BDI29666.1"/>
    <property type="molecule type" value="Genomic_DNA"/>
</dbReference>
<feature type="region of interest" description="Disordered" evidence="3">
    <location>
        <begin position="139"/>
        <end position="175"/>
    </location>
</feature>
<keyword evidence="5" id="KW-1185">Reference proteome</keyword>
<dbReference type="InterPro" id="IPR008978">
    <property type="entry name" value="HSP20-like_chaperone"/>
</dbReference>
<sequence length="175" mass="19800">MAFKDYRDIIRQMEREMQQLSDEAFRGFFAVPMGGAGRFWQPPVDIHETEEALLVKMELAGARADDLQVALSSDDRVLTISGARGETHLDREGRVRCHQLEIYFGPFERAIALPTSIPIERDNLKATYRDGFLIITLPKKPTPKEKPQTRVIPISNGDASDAQRENQVQTESEGE</sequence>
<organism evidence="4 5">
    <name type="scientific">Capsulimonas corticalis</name>
    <dbReference type="NCBI Taxonomy" id="2219043"/>
    <lineage>
        <taxon>Bacteria</taxon>
        <taxon>Bacillati</taxon>
        <taxon>Armatimonadota</taxon>
        <taxon>Armatimonadia</taxon>
        <taxon>Capsulimonadales</taxon>
        <taxon>Capsulimonadaceae</taxon>
        <taxon>Capsulimonas</taxon>
    </lineage>
</organism>
<dbReference type="KEGG" id="ccot:CCAX7_17170"/>
<dbReference type="InterPro" id="IPR031107">
    <property type="entry name" value="Small_HSP"/>
</dbReference>